<feature type="transmembrane region" description="Helical" evidence="1">
    <location>
        <begin position="7"/>
        <end position="28"/>
    </location>
</feature>
<keyword evidence="1" id="KW-0472">Membrane</keyword>
<sequence>MFKKHPFAIISIAILLAAGVFWTVLYLLDFSLPEEKITYGVTFSKAHAEALGLNWKEALTASLDDLGIRHFRLAAYWNDIEPTDDHFNFENLDWQVNEITKRGGTIIMSIGERLPRWPQCHTPPWAAALDVGERQQKLLQMLPAVVAQYENNRAVIRWQVENEPLLPMLEDCTPPDENFLAKELALVERMDQTRPLMTTANGELGNWEEAGQYVDVLGVSLYRTVWEPDANYSDYPFPPAFYKFRAETARDVVPRIVLSELQAEPWFPGQGFDVTRAEKYHSGSPALFQKILRYARKTGFDEIYLSGVEWWYWLKTERNETALWDMARPLFAIPATVSR</sequence>
<keyword evidence="1" id="KW-0812">Transmembrane</keyword>
<dbReference type="AlphaFoldDB" id="A0A1F7VE82"/>
<reference evidence="2 3" key="1">
    <citation type="journal article" date="2016" name="Nat. Commun.">
        <title>Thousands of microbial genomes shed light on interconnected biogeochemical processes in an aquifer system.</title>
        <authorList>
            <person name="Anantharaman K."/>
            <person name="Brown C.T."/>
            <person name="Hug L.A."/>
            <person name="Sharon I."/>
            <person name="Castelle C.J."/>
            <person name="Probst A.J."/>
            <person name="Thomas B.C."/>
            <person name="Singh A."/>
            <person name="Wilkins M.J."/>
            <person name="Karaoz U."/>
            <person name="Brodie E.L."/>
            <person name="Williams K.H."/>
            <person name="Hubbard S.S."/>
            <person name="Banfield J.F."/>
        </authorList>
    </citation>
    <scope>NUCLEOTIDE SEQUENCE [LARGE SCALE GENOMIC DNA]</scope>
</reference>
<accession>A0A1F7VE82</accession>
<evidence type="ECO:0000313" key="3">
    <source>
        <dbReference type="Proteomes" id="UP000176678"/>
    </source>
</evidence>
<evidence type="ECO:0000313" key="2">
    <source>
        <dbReference type="EMBL" id="OGL88852.1"/>
    </source>
</evidence>
<dbReference type="Proteomes" id="UP000176678">
    <property type="component" value="Unassembled WGS sequence"/>
</dbReference>
<dbReference type="SUPFAM" id="SSF51445">
    <property type="entry name" value="(Trans)glycosidases"/>
    <property type="match status" value="1"/>
</dbReference>
<dbReference type="STRING" id="1802410.A3H75_01005"/>
<proteinExistence type="predicted"/>
<dbReference type="Gene3D" id="3.20.20.80">
    <property type="entry name" value="Glycosidases"/>
    <property type="match status" value="1"/>
</dbReference>
<keyword evidence="1" id="KW-1133">Transmembrane helix</keyword>
<comment type="caution">
    <text evidence="2">The sequence shown here is derived from an EMBL/GenBank/DDBJ whole genome shotgun (WGS) entry which is preliminary data.</text>
</comment>
<evidence type="ECO:0008006" key="4">
    <source>
        <dbReference type="Google" id="ProtNLM"/>
    </source>
</evidence>
<dbReference type="EMBL" id="MGES01000024">
    <property type="protein sequence ID" value="OGL88852.1"/>
    <property type="molecule type" value="Genomic_DNA"/>
</dbReference>
<protein>
    <recommendedName>
        <fullName evidence="4">Glycoside hydrolase family 42 N-terminal domain-containing protein</fullName>
    </recommendedName>
</protein>
<evidence type="ECO:0000256" key="1">
    <source>
        <dbReference type="SAM" id="Phobius"/>
    </source>
</evidence>
<organism evidence="2 3">
    <name type="scientific">Candidatus Uhrbacteria bacterium RIFCSPLOWO2_02_FULL_51_9</name>
    <dbReference type="NCBI Taxonomy" id="1802410"/>
    <lineage>
        <taxon>Bacteria</taxon>
        <taxon>Candidatus Uhriibacteriota</taxon>
    </lineage>
</organism>
<dbReference type="InterPro" id="IPR017853">
    <property type="entry name" value="GH"/>
</dbReference>
<gene>
    <name evidence="2" type="ORF">A3H75_01005</name>
</gene>
<name>A0A1F7VE82_9BACT</name>